<name>D2VD21_NAEGR</name>
<dbReference type="RefSeq" id="XP_002677904.1">
    <property type="nucleotide sequence ID" value="XM_002677858.1"/>
</dbReference>
<dbReference type="AlphaFoldDB" id="D2VD21"/>
<evidence type="ECO:0000256" key="2">
    <source>
        <dbReference type="ARBA" id="ARBA00012513"/>
    </source>
</evidence>
<organism evidence="14">
    <name type="scientific">Naegleria gruberi</name>
    <name type="common">Amoeba</name>
    <dbReference type="NCBI Taxonomy" id="5762"/>
    <lineage>
        <taxon>Eukaryota</taxon>
        <taxon>Discoba</taxon>
        <taxon>Heterolobosea</taxon>
        <taxon>Tetramitia</taxon>
        <taxon>Eutetramitia</taxon>
        <taxon>Vahlkampfiidae</taxon>
        <taxon>Naegleria</taxon>
    </lineage>
</organism>
<protein>
    <recommendedName>
        <fullName evidence="2">non-specific serine/threonine protein kinase</fullName>
        <ecNumber evidence="2">2.7.11.1</ecNumber>
    </recommendedName>
</protein>
<dbReference type="Pfam" id="PF00069">
    <property type="entry name" value="Pkinase"/>
    <property type="match status" value="1"/>
</dbReference>
<evidence type="ECO:0000259" key="12">
    <source>
        <dbReference type="PROSITE" id="PS50011"/>
    </source>
</evidence>
<dbReference type="InterPro" id="IPR008271">
    <property type="entry name" value="Ser/Thr_kinase_AS"/>
</dbReference>
<keyword evidence="6" id="KW-0418">Kinase</keyword>
<evidence type="ECO:0000256" key="9">
    <source>
        <dbReference type="ARBA" id="ARBA00048679"/>
    </source>
</evidence>
<dbReference type="PANTHER" id="PTHR43671:SF98">
    <property type="entry name" value="SERINE_THREONINE-PROTEIN KINASE NEK11"/>
    <property type="match status" value="1"/>
</dbReference>
<keyword evidence="14" id="KW-1185">Reference proteome</keyword>
<feature type="domain" description="Protein kinase" evidence="12">
    <location>
        <begin position="168"/>
        <end position="436"/>
    </location>
</feature>
<dbReference type="OMA" id="CANDEFT"/>
<dbReference type="VEuPathDB" id="AmoebaDB:NAEGRDRAFT_66880"/>
<evidence type="ECO:0000256" key="7">
    <source>
        <dbReference type="ARBA" id="ARBA00022840"/>
    </source>
</evidence>
<dbReference type="GO" id="GO:0004674">
    <property type="term" value="F:protein serine/threonine kinase activity"/>
    <property type="evidence" value="ECO:0007669"/>
    <property type="project" value="UniProtKB-KW"/>
</dbReference>
<dbReference type="PROSITE" id="PS00108">
    <property type="entry name" value="PROTEIN_KINASE_ST"/>
    <property type="match status" value="1"/>
</dbReference>
<proteinExistence type="inferred from homology"/>
<feature type="binding site" evidence="10">
    <location>
        <position position="201"/>
    </location>
    <ligand>
        <name>ATP</name>
        <dbReference type="ChEBI" id="CHEBI:30616"/>
    </ligand>
</feature>
<dbReference type="EMBL" id="GG738864">
    <property type="protein sequence ID" value="EFC45160.1"/>
    <property type="molecule type" value="Genomic_DNA"/>
</dbReference>
<reference evidence="13 14" key="1">
    <citation type="journal article" date="2010" name="Cell">
        <title>The genome of Naegleria gruberi illuminates early eukaryotic versatility.</title>
        <authorList>
            <person name="Fritz-Laylin L.K."/>
            <person name="Prochnik S.E."/>
            <person name="Ginger M.L."/>
            <person name="Dacks J.B."/>
            <person name="Carpenter M.L."/>
            <person name="Field M.C."/>
            <person name="Kuo A."/>
            <person name="Paredez A."/>
            <person name="Chapman J."/>
            <person name="Pham J."/>
            <person name="Shu S."/>
            <person name="Neupane R."/>
            <person name="Cipriano M."/>
            <person name="Mancuso J."/>
            <person name="Tu H."/>
            <person name="Salamov A."/>
            <person name="Lindquist E."/>
            <person name="Shapiro H."/>
            <person name="Lucas S."/>
            <person name="Grigoriev I.V."/>
            <person name="Cande W.Z."/>
            <person name="Fulton C."/>
            <person name="Rokhsar D.S."/>
            <person name="Dawson S.C."/>
        </authorList>
    </citation>
    <scope>NUCLEOTIDE SEQUENCE [LARGE SCALE GENOMIC DNA]</scope>
    <source>
        <strain evidence="13 14">NEG-M</strain>
    </source>
</reference>
<evidence type="ECO:0000256" key="4">
    <source>
        <dbReference type="ARBA" id="ARBA00022679"/>
    </source>
</evidence>
<evidence type="ECO:0000256" key="10">
    <source>
        <dbReference type="PROSITE-ProRule" id="PRU10141"/>
    </source>
</evidence>
<comment type="catalytic activity">
    <reaction evidence="8">
        <text>L-threonyl-[protein] + ATP = O-phospho-L-threonyl-[protein] + ADP + H(+)</text>
        <dbReference type="Rhea" id="RHEA:46608"/>
        <dbReference type="Rhea" id="RHEA-COMP:11060"/>
        <dbReference type="Rhea" id="RHEA-COMP:11605"/>
        <dbReference type="ChEBI" id="CHEBI:15378"/>
        <dbReference type="ChEBI" id="CHEBI:30013"/>
        <dbReference type="ChEBI" id="CHEBI:30616"/>
        <dbReference type="ChEBI" id="CHEBI:61977"/>
        <dbReference type="ChEBI" id="CHEBI:456216"/>
        <dbReference type="EC" id="2.7.11.1"/>
    </reaction>
</comment>
<dbReference type="PANTHER" id="PTHR43671">
    <property type="entry name" value="SERINE/THREONINE-PROTEIN KINASE NEK"/>
    <property type="match status" value="1"/>
</dbReference>
<dbReference type="Proteomes" id="UP000006671">
    <property type="component" value="Unassembled WGS sequence"/>
</dbReference>
<dbReference type="SUPFAM" id="SSF56112">
    <property type="entry name" value="Protein kinase-like (PK-like)"/>
    <property type="match status" value="1"/>
</dbReference>
<keyword evidence="7 10" id="KW-0067">ATP-binding</keyword>
<evidence type="ECO:0000256" key="8">
    <source>
        <dbReference type="ARBA" id="ARBA00047899"/>
    </source>
</evidence>
<dbReference type="InterPro" id="IPR017441">
    <property type="entry name" value="Protein_kinase_ATP_BS"/>
</dbReference>
<evidence type="ECO:0000256" key="11">
    <source>
        <dbReference type="RuleBase" id="RU000304"/>
    </source>
</evidence>
<keyword evidence="3 11" id="KW-0723">Serine/threonine-protein kinase</keyword>
<dbReference type="GO" id="GO:0005524">
    <property type="term" value="F:ATP binding"/>
    <property type="evidence" value="ECO:0007669"/>
    <property type="project" value="UniProtKB-UniRule"/>
</dbReference>
<dbReference type="eggNOG" id="KOG0597">
    <property type="taxonomic scope" value="Eukaryota"/>
</dbReference>
<evidence type="ECO:0000256" key="5">
    <source>
        <dbReference type="ARBA" id="ARBA00022741"/>
    </source>
</evidence>
<dbReference type="InterPro" id="IPR050660">
    <property type="entry name" value="NEK_Ser/Thr_kinase"/>
</dbReference>
<accession>D2VD21</accession>
<evidence type="ECO:0000256" key="3">
    <source>
        <dbReference type="ARBA" id="ARBA00022527"/>
    </source>
</evidence>
<dbReference type="PROSITE" id="PS50011">
    <property type="entry name" value="PROTEIN_KINASE_DOM"/>
    <property type="match status" value="1"/>
</dbReference>
<comment type="catalytic activity">
    <reaction evidence="9">
        <text>L-seryl-[protein] + ATP = O-phospho-L-seryl-[protein] + ADP + H(+)</text>
        <dbReference type="Rhea" id="RHEA:17989"/>
        <dbReference type="Rhea" id="RHEA-COMP:9863"/>
        <dbReference type="Rhea" id="RHEA-COMP:11604"/>
        <dbReference type="ChEBI" id="CHEBI:15378"/>
        <dbReference type="ChEBI" id="CHEBI:29999"/>
        <dbReference type="ChEBI" id="CHEBI:30616"/>
        <dbReference type="ChEBI" id="CHEBI:83421"/>
        <dbReference type="ChEBI" id="CHEBI:456216"/>
        <dbReference type="EC" id="2.7.11.1"/>
    </reaction>
</comment>
<dbReference type="STRING" id="5762.D2VD21"/>
<dbReference type="GeneID" id="8850383"/>
<dbReference type="KEGG" id="ngr:NAEGRDRAFT_66880"/>
<gene>
    <name evidence="13" type="ORF">NAEGRDRAFT_66880</name>
</gene>
<dbReference type="EC" id="2.7.11.1" evidence="2"/>
<dbReference type="SMART" id="SM00220">
    <property type="entry name" value="S_TKc"/>
    <property type="match status" value="1"/>
</dbReference>
<evidence type="ECO:0000256" key="6">
    <source>
        <dbReference type="ARBA" id="ARBA00022777"/>
    </source>
</evidence>
<keyword evidence="5 10" id="KW-0547">Nucleotide-binding</keyword>
<dbReference type="InParanoid" id="D2VD21"/>
<evidence type="ECO:0000313" key="14">
    <source>
        <dbReference type="Proteomes" id="UP000006671"/>
    </source>
</evidence>
<evidence type="ECO:0000256" key="1">
    <source>
        <dbReference type="ARBA" id="ARBA00010886"/>
    </source>
</evidence>
<dbReference type="OrthoDB" id="4062651at2759"/>
<dbReference type="PROSITE" id="PS00107">
    <property type="entry name" value="PROTEIN_KINASE_ATP"/>
    <property type="match status" value="1"/>
</dbReference>
<sequence>MSTTFLGIVIHFANPLNGENQKLLLGKKININDYDHLITLIKQKINESNSSSSIEYNFYNVLLEVEDVNSKGSFHRLTNFDELITNKDKAIQIKVSSVEIVSKSKEAKPTETSSPTDQSLTFRLSQCANDEFTDYQEDFEDKLIYGDDLSTVENNAQAQRTARWNGRYEPTTLLGSGTFGKVFLCGEYAFNGTHKGTVAVKLINLLGTVEDFNRKIKEALFMLKLKHDSIMPCLDLFEIYDKDTTEQSLAIVSPYYIHGDLMKQLQTQKEKKEPLPEEIIFSITKDILSALTYLHSNVGVAHRDIKPNNIFLEKINLGRKTVKMVLGDFGIAREMTSETMKNATTAGTPLYLAPEVNFGNYNFKCDIYSLGVTLYQMLSLDLETNLISKCFSNHPLDTLQQSSNAKYISDYTEQMIMRNYPKETKTLKKLKGKQFS</sequence>
<comment type="similarity">
    <text evidence="1">Belongs to the protein kinase superfamily. NEK Ser/Thr protein kinase family. NIMA subfamily.</text>
</comment>
<keyword evidence="4" id="KW-0808">Transferase</keyword>
<dbReference type="InterPro" id="IPR000719">
    <property type="entry name" value="Prot_kinase_dom"/>
</dbReference>
<dbReference type="InterPro" id="IPR011009">
    <property type="entry name" value="Kinase-like_dom_sf"/>
</dbReference>
<evidence type="ECO:0000313" key="13">
    <source>
        <dbReference type="EMBL" id="EFC45160.1"/>
    </source>
</evidence>
<dbReference type="Gene3D" id="1.10.510.10">
    <property type="entry name" value="Transferase(Phosphotransferase) domain 1"/>
    <property type="match status" value="1"/>
</dbReference>